<dbReference type="Proteomes" id="UP000568380">
    <property type="component" value="Unassembled WGS sequence"/>
</dbReference>
<proteinExistence type="predicted"/>
<keyword evidence="2" id="KW-0223">Dioxygenase</keyword>
<dbReference type="SUPFAM" id="SSF53213">
    <property type="entry name" value="LigB-like"/>
    <property type="match status" value="1"/>
</dbReference>
<gene>
    <name evidence="2" type="ORF">HNR40_003637</name>
</gene>
<keyword evidence="3" id="KW-1185">Reference proteome</keyword>
<reference evidence="2 3" key="1">
    <citation type="submission" date="2020-08" db="EMBL/GenBank/DDBJ databases">
        <title>Genomic Encyclopedia of Type Strains, Phase IV (KMG-IV): sequencing the most valuable type-strain genomes for metagenomic binning, comparative biology and taxonomic classification.</title>
        <authorList>
            <person name="Goeker M."/>
        </authorList>
    </citation>
    <scope>NUCLEOTIDE SEQUENCE [LARGE SCALE GENOMIC DNA]</scope>
    <source>
        <strain evidence="2 3">DSM 45385</strain>
    </source>
</reference>
<dbReference type="RefSeq" id="WP_184962622.1">
    <property type="nucleotide sequence ID" value="NZ_JACHIN010000004.1"/>
</dbReference>
<sequence length="273" mass="29587">MAEIVGVYGTTHNPLLWRARGDDLAATRAGFERLRVRLAAARPDAVVVVATDHLTQWFYDTMPAFLVGKAPLVPATFWNEEREFGLPYRELRGDAELGRELLGGGIERGVDFAASDAFRADHSVLLPLLYLTPELEVPVVPVFTNCMAPPLPSAARFFRVGEVLREALEDSPVERRVAVIASGHLATEVGGPRHFAGSPSRAFDERAVEWVASGDVDGALGELTYKRLTEAGNVSHQFLNFLVAMGVAGGKPALSAEGAVSRFATSPFFEWAP</sequence>
<evidence type="ECO:0000313" key="2">
    <source>
        <dbReference type="EMBL" id="MBB5078162.1"/>
    </source>
</evidence>
<evidence type="ECO:0000313" key="3">
    <source>
        <dbReference type="Proteomes" id="UP000568380"/>
    </source>
</evidence>
<dbReference type="AlphaFoldDB" id="A0A7W8EH44"/>
<dbReference type="GO" id="GO:0008198">
    <property type="term" value="F:ferrous iron binding"/>
    <property type="evidence" value="ECO:0007669"/>
    <property type="project" value="InterPro"/>
</dbReference>
<organism evidence="2 3">
    <name type="scientific">Nonomuraea endophytica</name>
    <dbReference type="NCBI Taxonomy" id="714136"/>
    <lineage>
        <taxon>Bacteria</taxon>
        <taxon>Bacillati</taxon>
        <taxon>Actinomycetota</taxon>
        <taxon>Actinomycetes</taxon>
        <taxon>Streptosporangiales</taxon>
        <taxon>Streptosporangiaceae</taxon>
        <taxon>Nonomuraea</taxon>
    </lineage>
</organism>
<protein>
    <submittedName>
        <fullName evidence="2">Aromatic ring-opening dioxygenase catalytic subunit (LigB family)</fullName>
    </submittedName>
</protein>
<comment type="caution">
    <text evidence="2">The sequence shown here is derived from an EMBL/GenBank/DDBJ whole genome shotgun (WGS) entry which is preliminary data.</text>
</comment>
<dbReference type="GO" id="GO:0016702">
    <property type="term" value="F:oxidoreductase activity, acting on single donors with incorporation of molecular oxygen, incorporation of two atoms of oxygen"/>
    <property type="evidence" value="ECO:0007669"/>
    <property type="project" value="UniProtKB-ARBA"/>
</dbReference>
<dbReference type="Pfam" id="PF02900">
    <property type="entry name" value="LigB"/>
    <property type="match status" value="1"/>
</dbReference>
<dbReference type="InterPro" id="IPR004183">
    <property type="entry name" value="Xdiol_dOase_suB"/>
</dbReference>
<name>A0A7W8EH44_9ACTN</name>
<keyword evidence="2" id="KW-0560">Oxidoreductase</keyword>
<evidence type="ECO:0000259" key="1">
    <source>
        <dbReference type="Pfam" id="PF02900"/>
    </source>
</evidence>
<dbReference type="EMBL" id="JACHIN010000004">
    <property type="protein sequence ID" value="MBB5078162.1"/>
    <property type="molecule type" value="Genomic_DNA"/>
</dbReference>
<accession>A0A7W8EH44</accession>
<feature type="domain" description="Extradiol ring-cleavage dioxygenase class III enzyme subunit B" evidence="1">
    <location>
        <begin position="7"/>
        <end position="255"/>
    </location>
</feature>
<dbReference type="CDD" id="cd07359">
    <property type="entry name" value="PCA_45_Doxase_B_like"/>
    <property type="match status" value="1"/>
</dbReference>
<dbReference type="Gene3D" id="3.40.830.10">
    <property type="entry name" value="LigB-like"/>
    <property type="match status" value="1"/>
</dbReference>